<dbReference type="Proteomes" id="UP000625711">
    <property type="component" value="Unassembled WGS sequence"/>
</dbReference>
<comment type="caution">
    <text evidence="1">The sequence shown here is derived from an EMBL/GenBank/DDBJ whole genome shotgun (WGS) entry which is preliminary data.</text>
</comment>
<gene>
    <name evidence="1" type="ORF">GWI33_003677</name>
</gene>
<dbReference type="AlphaFoldDB" id="A0A834MH48"/>
<protein>
    <submittedName>
        <fullName evidence="1">Uncharacterized protein</fullName>
    </submittedName>
</protein>
<dbReference type="EMBL" id="JAACXV010000205">
    <property type="protein sequence ID" value="KAF7282016.1"/>
    <property type="molecule type" value="Genomic_DNA"/>
</dbReference>
<evidence type="ECO:0000313" key="1">
    <source>
        <dbReference type="EMBL" id="KAF7282016.1"/>
    </source>
</evidence>
<proteinExistence type="predicted"/>
<keyword evidence="2" id="KW-1185">Reference proteome</keyword>
<sequence length="84" mass="9951">MIVVARSKSLSLKTNESRDVTQSKAIDDEEDFSGVFMSKNITKKVSENRRGWWERKEVDETYLWLVATNARCMTYKMRRCRNII</sequence>
<reference evidence="1" key="1">
    <citation type="submission" date="2020-08" db="EMBL/GenBank/DDBJ databases">
        <title>Genome sequencing and assembly of the red palm weevil Rhynchophorus ferrugineus.</title>
        <authorList>
            <person name="Dias G.B."/>
            <person name="Bergman C.M."/>
            <person name="Manee M."/>
        </authorList>
    </citation>
    <scope>NUCLEOTIDE SEQUENCE</scope>
    <source>
        <strain evidence="1">AA-2017</strain>
        <tissue evidence="1">Whole larva</tissue>
    </source>
</reference>
<evidence type="ECO:0000313" key="2">
    <source>
        <dbReference type="Proteomes" id="UP000625711"/>
    </source>
</evidence>
<accession>A0A834MH48</accession>
<organism evidence="1 2">
    <name type="scientific">Rhynchophorus ferrugineus</name>
    <name type="common">Red palm weevil</name>
    <name type="synonym">Curculio ferrugineus</name>
    <dbReference type="NCBI Taxonomy" id="354439"/>
    <lineage>
        <taxon>Eukaryota</taxon>
        <taxon>Metazoa</taxon>
        <taxon>Ecdysozoa</taxon>
        <taxon>Arthropoda</taxon>
        <taxon>Hexapoda</taxon>
        <taxon>Insecta</taxon>
        <taxon>Pterygota</taxon>
        <taxon>Neoptera</taxon>
        <taxon>Endopterygota</taxon>
        <taxon>Coleoptera</taxon>
        <taxon>Polyphaga</taxon>
        <taxon>Cucujiformia</taxon>
        <taxon>Curculionidae</taxon>
        <taxon>Dryophthorinae</taxon>
        <taxon>Rhynchophorus</taxon>
    </lineage>
</organism>
<name>A0A834MH48_RHYFE</name>